<dbReference type="InterPro" id="IPR050256">
    <property type="entry name" value="Glycosyltransferase_2"/>
</dbReference>
<dbReference type="EMBL" id="CP000050">
    <property type="protein sequence ID" value="AAY50660.1"/>
    <property type="molecule type" value="Genomic_DNA"/>
</dbReference>
<dbReference type="InterPro" id="IPR001173">
    <property type="entry name" value="Glyco_trans_2-like"/>
</dbReference>
<evidence type="ECO:0000313" key="3">
    <source>
        <dbReference type="EMBL" id="AAY50660.1"/>
    </source>
</evidence>
<keyword evidence="1" id="KW-0812">Transmembrane</keyword>
<dbReference type="Pfam" id="PF00535">
    <property type="entry name" value="Glycos_transf_2"/>
    <property type="match status" value="1"/>
</dbReference>
<accession>A0A0H2XCT6</accession>
<proteinExistence type="predicted"/>
<gene>
    <name evidence="3" type="ordered locus">XC_3618</name>
</gene>
<organism evidence="3 4">
    <name type="scientific">Xanthomonas campestris pv. campestris (strain 8004)</name>
    <dbReference type="NCBI Taxonomy" id="314565"/>
    <lineage>
        <taxon>Bacteria</taxon>
        <taxon>Pseudomonadati</taxon>
        <taxon>Pseudomonadota</taxon>
        <taxon>Gammaproteobacteria</taxon>
        <taxon>Lysobacterales</taxon>
        <taxon>Lysobacteraceae</taxon>
        <taxon>Xanthomonas</taxon>
    </lineage>
</organism>
<evidence type="ECO:0000313" key="4">
    <source>
        <dbReference type="Proteomes" id="UP000000420"/>
    </source>
</evidence>
<evidence type="ECO:0000256" key="1">
    <source>
        <dbReference type="SAM" id="Phobius"/>
    </source>
</evidence>
<dbReference type="PANTHER" id="PTHR48090:SF8">
    <property type="entry name" value="GLYCOSYLTRANSFERASE CSBB-RELATED"/>
    <property type="match status" value="1"/>
</dbReference>
<keyword evidence="1" id="KW-1133">Transmembrane helix</keyword>
<feature type="transmembrane region" description="Helical" evidence="1">
    <location>
        <begin position="240"/>
        <end position="260"/>
    </location>
</feature>
<dbReference type="CDD" id="cd04187">
    <property type="entry name" value="DPM1_like_bac"/>
    <property type="match status" value="1"/>
</dbReference>
<dbReference type="Gene3D" id="3.90.550.10">
    <property type="entry name" value="Spore Coat Polysaccharide Biosynthesis Protein SpsA, Chain A"/>
    <property type="match status" value="1"/>
</dbReference>
<dbReference type="GO" id="GO:0016740">
    <property type="term" value="F:transferase activity"/>
    <property type="evidence" value="ECO:0007669"/>
    <property type="project" value="UniProtKB-KW"/>
</dbReference>
<dbReference type="AlphaFoldDB" id="A0A0H2XCT6"/>
<feature type="domain" description="Glycosyltransferase 2-like" evidence="2">
    <location>
        <begin position="14"/>
        <end position="147"/>
    </location>
</feature>
<keyword evidence="1" id="KW-0472">Membrane</keyword>
<dbReference type="GO" id="GO:0005886">
    <property type="term" value="C:plasma membrane"/>
    <property type="evidence" value="ECO:0007669"/>
    <property type="project" value="TreeGrafter"/>
</dbReference>
<keyword evidence="3" id="KW-0808">Transferase</keyword>
<dbReference type="KEGG" id="xcb:XC_3618"/>
<dbReference type="PANTHER" id="PTHR48090">
    <property type="entry name" value="UNDECAPRENYL-PHOSPHATE 4-DEOXY-4-FORMAMIDO-L-ARABINOSE TRANSFERASE-RELATED"/>
    <property type="match status" value="1"/>
</dbReference>
<evidence type="ECO:0000259" key="2">
    <source>
        <dbReference type="Pfam" id="PF00535"/>
    </source>
</evidence>
<dbReference type="Proteomes" id="UP000000420">
    <property type="component" value="Chromosome"/>
</dbReference>
<feature type="transmembrane region" description="Helical" evidence="1">
    <location>
        <begin position="272"/>
        <end position="298"/>
    </location>
</feature>
<reference evidence="3 4" key="1">
    <citation type="journal article" date="2005" name="Genome Res.">
        <title>Comparative and functional genomic analyses of the pathogenicity of phytopathogen Xanthomonas campestris pv. campestris.</title>
        <authorList>
            <person name="Qian W."/>
            <person name="Jia Y."/>
            <person name="Ren S.X."/>
            <person name="He Y.Q."/>
            <person name="Feng J.X."/>
            <person name="Lu L.F."/>
            <person name="Sun Q."/>
            <person name="Ying G."/>
            <person name="Tang D.J."/>
            <person name="Tang H."/>
            <person name="Wu W."/>
            <person name="Hao P."/>
            <person name="Wang L."/>
            <person name="Jiang B.L."/>
            <person name="Zeng S."/>
            <person name="Gu W.Y."/>
            <person name="Lu G."/>
            <person name="Rong L."/>
            <person name="Tian Y."/>
            <person name="Yao Z."/>
            <person name="Fu G."/>
            <person name="Chen B."/>
            <person name="Fang R."/>
            <person name="Qiang B."/>
            <person name="Chen Z."/>
            <person name="Zhao G.P."/>
            <person name="Tang J.L."/>
            <person name="He C."/>
        </authorList>
    </citation>
    <scope>NUCLEOTIDE SEQUENCE [LARGE SCALE GENOMIC DNA]</scope>
    <source>
        <strain evidence="3 4">8004</strain>
    </source>
</reference>
<dbReference type="SUPFAM" id="SSF53448">
    <property type="entry name" value="Nucleotide-diphospho-sugar transferases"/>
    <property type="match status" value="1"/>
</dbReference>
<name>A0A0H2XCT6_XANC8</name>
<dbReference type="InterPro" id="IPR029044">
    <property type="entry name" value="Nucleotide-diphossugar_trans"/>
</dbReference>
<protein>
    <submittedName>
        <fullName evidence="3">Glycosyltransferase</fullName>
    </submittedName>
</protein>
<sequence>MQPFLSEVQSPSLSLVVPIYRNEGSIDDLLQAVDFIARSVDGDFEAVFVVDGSPDRSYALLREKLPGCAFRSQLATLTRNFGAFPAIRTGLQLSTGDLTAVMAADLQEPPTLVIDFWQRYVSERYDVAFGVREARSDPAASKLASTLFWATYRRMVIKDIPKGGVDIFAVNRGFLERLLLLNEAHSSLLAQLFWLGGKREFVSYQRRERQHGKSAWTLSKKLRYLSDSVFAFTDLPVRMLTALGLIALAFTALLGALVLAAKFSGLVAVPGYTLTILTILFFGALNSLGLGIVGTYAWHAFENTKARPLSIMQSVENFEKDTP</sequence>
<dbReference type="HOGENOM" id="CLU_033536_0_1_6"/>
<dbReference type="RefSeq" id="WP_011035859.1">
    <property type="nucleotide sequence ID" value="NC_007086.1"/>
</dbReference>